<evidence type="ECO:0000313" key="3">
    <source>
        <dbReference type="Proteomes" id="UP000245946"/>
    </source>
</evidence>
<dbReference type="PANTHER" id="PTHR38702">
    <property type="entry name" value="CALPONIN-HOMOLOGY (CH) DOMAIN-CONTAINING PROTEIN"/>
    <property type="match status" value="1"/>
</dbReference>
<feature type="region of interest" description="Disordered" evidence="1">
    <location>
        <begin position="74"/>
        <end position="133"/>
    </location>
</feature>
<evidence type="ECO:0000256" key="1">
    <source>
        <dbReference type="SAM" id="MobiDB-lite"/>
    </source>
</evidence>
<organism evidence="2 3">
    <name type="scientific">Tilletiopsis washingtonensis</name>
    <dbReference type="NCBI Taxonomy" id="58919"/>
    <lineage>
        <taxon>Eukaryota</taxon>
        <taxon>Fungi</taxon>
        <taxon>Dikarya</taxon>
        <taxon>Basidiomycota</taxon>
        <taxon>Ustilaginomycotina</taxon>
        <taxon>Exobasidiomycetes</taxon>
        <taxon>Entylomatales</taxon>
        <taxon>Entylomatales incertae sedis</taxon>
        <taxon>Tilletiopsis</taxon>
    </lineage>
</organism>
<feature type="region of interest" description="Disordered" evidence="1">
    <location>
        <begin position="564"/>
        <end position="586"/>
    </location>
</feature>
<feature type="compositionally biased region" description="Polar residues" evidence="1">
    <location>
        <begin position="255"/>
        <end position="264"/>
    </location>
</feature>
<name>A0A316ZHX3_9BASI</name>
<feature type="region of interest" description="Disordered" evidence="1">
    <location>
        <begin position="1"/>
        <end position="36"/>
    </location>
</feature>
<keyword evidence="3" id="KW-1185">Reference proteome</keyword>
<gene>
    <name evidence="2" type="ORF">FA09DRAFT_336743</name>
</gene>
<feature type="region of interest" description="Disordered" evidence="1">
    <location>
        <begin position="245"/>
        <end position="283"/>
    </location>
</feature>
<feature type="region of interest" description="Disordered" evidence="1">
    <location>
        <begin position="343"/>
        <end position="363"/>
    </location>
</feature>
<protein>
    <submittedName>
        <fullName evidence="2">Uncharacterized protein</fullName>
    </submittedName>
</protein>
<feature type="compositionally biased region" description="Basic residues" evidence="1">
    <location>
        <begin position="564"/>
        <end position="573"/>
    </location>
</feature>
<dbReference type="RefSeq" id="XP_025600903.1">
    <property type="nucleotide sequence ID" value="XM_025743918.1"/>
</dbReference>
<dbReference type="AlphaFoldDB" id="A0A316ZHX3"/>
<dbReference type="PANTHER" id="PTHR38702:SF1">
    <property type="entry name" value="CALPONIN-HOMOLOGY (CH) DOMAIN-CONTAINING PROTEIN"/>
    <property type="match status" value="1"/>
</dbReference>
<dbReference type="Proteomes" id="UP000245946">
    <property type="component" value="Unassembled WGS sequence"/>
</dbReference>
<feature type="compositionally biased region" description="Pro residues" evidence="1">
    <location>
        <begin position="118"/>
        <end position="131"/>
    </location>
</feature>
<sequence length="626" mass="66167">MPADGARRTALSSLFAPAAEEQRAPPSSSRTSRRDSVLALGSIEHLQRFYAAEGLASERPDVLGLSAAPALGGAVLLSPPRSEDPADAAAPARRRSSATPLEGAAAAAASVGRRSARRPPPPSTYKRPPFPHVSADEADVRKLAPRLAHVLARSRTLWGLDASASSDAVELPQLLATTSELIAVVRQYLYALPAESWASPAASGSAAGSSAAAAALSEKRRKNAFRRQSSAYGLSLPSIAASPGAHAAQRRPSFAPQTTPTSSPRPALKALPDNGDAPEPDSPEQLLKAAVSVRLEDTSASPSRTDPLVRVRKAALLLLSDLRDLEQRYTSGERIMGQADAAQDDPFAPEPRSNGQGPAAKVKAAPETLRLADLPSEVEHARAYLAVVDDVLGASLDDAGASPTSAQGGTGLGSADIAINLVRSMSLGQALPAWAAAAGFENDRLERAYALLQAALPHSVASTLPRAREQLLDALSDGQLLCISFNTALRRSEKPWGTIEDELIHDLRSAQPDARSTLEVPSESEAPDAEVRAGSKTGWTFRRTENLRVWAAALRLRYNLQHPAARRTPSKRRAASESQAEADTSACSFDAAAISQRLPGWDVQLEEMLARWADAVAREARGEQVM</sequence>
<dbReference type="EMBL" id="KZ819285">
    <property type="protein sequence ID" value="PWO00625.1"/>
    <property type="molecule type" value="Genomic_DNA"/>
</dbReference>
<dbReference type="GeneID" id="37271462"/>
<dbReference type="OrthoDB" id="2534759at2759"/>
<feature type="compositionally biased region" description="Polar residues" evidence="1">
    <location>
        <begin position="576"/>
        <end position="586"/>
    </location>
</feature>
<feature type="compositionally biased region" description="Low complexity" evidence="1">
    <location>
        <begin position="87"/>
        <end position="113"/>
    </location>
</feature>
<reference evidence="2 3" key="1">
    <citation type="journal article" date="2018" name="Mol. Biol. Evol.">
        <title>Broad Genomic Sampling Reveals a Smut Pathogenic Ancestry of the Fungal Clade Ustilaginomycotina.</title>
        <authorList>
            <person name="Kijpornyongpan T."/>
            <person name="Mondo S.J."/>
            <person name="Barry K."/>
            <person name="Sandor L."/>
            <person name="Lee J."/>
            <person name="Lipzen A."/>
            <person name="Pangilinan J."/>
            <person name="LaButti K."/>
            <person name="Hainaut M."/>
            <person name="Henrissat B."/>
            <person name="Grigoriev I.V."/>
            <person name="Spatafora J.W."/>
            <person name="Aime M.C."/>
        </authorList>
    </citation>
    <scope>NUCLEOTIDE SEQUENCE [LARGE SCALE GENOMIC DNA]</scope>
    <source>
        <strain evidence="2 3">MCA 4186</strain>
    </source>
</reference>
<evidence type="ECO:0000313" key="2">
    <source>
        <dbReference type="EMBL" id="PWO00625.1"/>
    </source>
</evidence>
<feature type="region of interest" description="Disordered" evidence="1">
    <location>
        <begin position="510"/>
        <end position="532"/>
    </location>
</feature>
<accession>A0A316ZHX3</accession>
<proteinExistence type="predicted"/>
<dbReference type="STRING" id="58919.A0A316ZHX3"/>